<dbReference type="GO" id="GO:0015562">
    <property type="term" value="F:efflux transmembrane transporter activity"/>
    <property type="evidence" value="ECO:0007669"/>
    <property type="project" value="TreeGrafter"/>
</dbReference>
<feature type="chain" id="PRO_5021344991" evidence="3">
    <location>
        <begin position="25"/>
        <end position="396"/>
    </location>
</feature>
<dbReference type="SUPFAM" id="SSF111369">
    <property type="entry name" value="HlyD-like secretion proteins"/>
    <property type="match status" value="1"/>
</dbReference>
<evidence type="ECO:0000313" key="6">
    <source>
        <dbReference type="EMBL" id="BBL03338.1"/>
    </source>
</evidence>
<sequence length="396" mass="42912">MKMKRKSTAVLVAALVAACGLWFALRPSKQTGITLETAATSRITIRNSVTATGTVEPVTEVEVGTQVSGIIDRLYVDYNDVVKAGQLIAEMDKVTLQAELESSQAELASCKTEYEYRMKEYSRTRTLHEKELVSDAEYDEALYLYEKARNAYEQAQAAIVKVKRNLGYATITSPIDGVVISRAVEEGQTVAAGFETPTLFTIANDLTQMQVVADVDEADIGQVSDGQRVEFTVDAYPDDTFEGVVEQVRLEATTESSVVTYEVVITAYNPELKLKPGLTANVTIFTLEKDDALAVPTKALRFVPDGELLAALGLHAEAAAEAEPSKRELWVKQGTTLVPRYVTAGSASGELTEIVDGLNDGEEVAVCLTAERTEPEAAAERSPFMPAPPGGDKKKK</sequence>
<dbReference type="Gene3D" id="2.40.30.170">
    <property type="match status" value="1"/>
</dbReference>
<dbReference type="InterPro" id="IPR006143">
    <property type="entry name" value="RND_pump_MFP"/>
</dbReference>
<dbReference type="PROSITE" id="PS51257">
    <property type="entry name" value="PROKAR_LIPOPROTEIN"/>
    <property type="match status" value="1"/>
</dbReference>
<name>A0A4Y1WTB3_9BACT</name>
<evidence type="ECO:0000256" key="1">
    <source>
        <dbReference type="ARBA" id="ARBA00009477"/>
    </source>
</evidence>
<comment type="similarity">
    <text evidence="1">Belongs to the membrane fusion protein (MFP) (TC 8.A.1) family.</text>
</comment>
<dbReference type="PANTHER" id="PTHR30469:SF33">
    <property type="entry name" value="SLR1207 PROTEIN"/>
    <property type="match status" value="1"/>
</dbReference>
<dbReference type="GO" id="GO:1990281">
    <property type="term" value="C:efflux pump complex"/>
    <property type="evidence" value="ECO:0007669"/>
    <property type="project" value="TreeGrafter"/>
</dbReference>
<keyword evidence="3" id="KW-0732">Signal</keyword>
<protein>
    <submittedName>
        <fullName evidence="6">Hemolysin D</fullName>
    </submittedName>
</protein>
<dbReference type="Gene3D" id="1.10.287.470">
    <property type="entry name" value="Helix hairpin bin"/>
    <property type="match status" value="1"/>
</dbReference>
<evidence type="ECO:0000313" key="7">
    <source>
        <dbReference type="Proteomes" id="UP000318946"/>
    </source>
</evidence>
<dbReference type="Pfam" id="PF25954">
    <property type="entry name" value="Beta-barrel_RND_2"/>
    <property type="match status" value="1"/>
</dbReference>
<feature type="domain" description="CusB-like beta-barrel" evidence="5">
    <location>
        <begin position="211"/>
        <end position="284"/>
    </location>
</feature>
<reference evidence="7" key="1">
    <citation type="submission" date="2019-06" db="EMBL/GenBank/DDBJ databases">
        <title>Alistipes onderdonkii subsp. vulgaris subsp. nov., Alistipes dispar sp. nov. and Alistipes communis sp. nov., isolated from human faeces, and creation of Alistipes onderdonkii subsp. onderdonkii subsp. nov.</title>
        <authorList>
            <person name="Sakamoto M."/>
            <person name="Ikeyama N."/>
            <person name="Ogata Y."/>
            <person name="Suda W."/>
            <person name="Iino T."/>
            <person name="Hattori M."/>
            <person name="Ohkuma M."/>
        </authorList>
    </citation>
    <scope>NUCLEOTIDE SEQUENCE [LARGE SCALE GENOMIC DNA]</scope>
    <source>
        <strain evidence="7">5CBH24</strain>
    </source>
</reference>
<dbReference type="NCBIfam" id="TIGR01730">
    <property type="entry name" value="RND_mfp"/>
    <property type="match status" value="1"/>
</dbReference>
<feature type="domain" description="Multidrug resistance protein MdtA-like barrel-sandwich hybrid" evidence="4">
    <location>
        <begin position="60"/>
        <end position="199"/>
    </location>
</feature>
<dbReference type="FunFam" id="2.40.30.170:FF:000010">
    <property type="entry name" value="Efflux RND transporter periplasmic adaptor subunit"/>
    <property type="match status" value="1"/>
</dbReference>
<evidence type="ECO:0000256" key="2">
    <source>
        <dbReference type="SAM" id="MobiDB-lite"/>
    </source>
</evidence>
<feature type="signal peptide" evidence="3">
    <location>
        <begin position="1"/>
        <end position="24"/>
    </location>
</feature>
<dbReference type="InterPro" id="IPR058625">
    <property type="entry name" value="MdtA-like_BSH"/>
</dbReference>
<dbReference type="Pfam" id="PF25917">
    <property type="entry name" value="BSH_RND"/>
    <property type="match status" value="1"/>
</dbReference>
<gene>
    <name evidence="6" type="ORF">A5CBH24_06510</name>
</gene>
<dbReference type="Gene3D" id="2.40.50.100">
    <property type="match status" value="1"/>
</dbReference>
<evidence type="ECO:0000259" key="4">
    <source>
        <dbReference type="Pfam" id="PF25917"/>
    </source>
</evidence>
<proteinExistence type="inferred from homology"/>
<dbReference type="AlphaFoldDB" id="A0A4Y1WTB3"/>
<feature type="region of interest" description="Disordered" evidence="2">
    <location>
        <begin position="372"/>
        <end position="396"/>
    </location>
</feature>
<accession>A0A4Y1WTB3</accession>
<dbReference type="Proteomes" id="UP000318946">
    <property type="component" value="Chromosome"/>
</dbReference>
<dbReference type="KEGG" id="acou:A5CBH24_06510"/>
<keyword evidence="7" id="KW-1185">Reference proteome</keyword>
<organism evidence="6 7">
    <name type="scientific">Alistipes communis</name>
    <dbReference type="NCBI Taxonomy" id="2585118"/>
    <lineage>
        <taxon>Bacteria</taxon>
        <taxon>Pseudomonadati</taxon>
        <taxon>Bacteroidota</taxon>
        <taxon>Bacteroidia</taxon>
        <taxon>Bacteroidales</taxon>
        <taxon>Rikenellaceae</taxon>
        <taxon>Alistipes</taxon>
    </lineage>
</organism>
<dbReference type="EMBL" id="AP019735">
    <property type="protein sequence ID" value="BBL03338.1"/>
    <property type="molecule type" value="Genomic_DNA"/>
</dbReference>
<dbReference type="PANTHER" id="PTHR30469">
    <property type="entry name" value="MULTIDRUG RESISTANCE PROTEIN MDTA"/>
    <property type="match status" value="1"/>
</dbReference>
<dbReference type="Gene3D" id="2.40.420.20">
    <property type="match status" value="1"/>
</dbReference>
<dbReference type="InterPro" id="IPR058792">
    <property type="entry name" value="Beta-barrel_RND_2"/>
</dbReference>
<evidence type="ECO:0000259" key="5">
    <source>
        <dbReference type="Pfam" id="PF25954"/>
    </source>
</evidence>
<evidence type="ECO:0000256" key="3">
    <source>
        <dbReference type="SAM" id="SignalP"/>
    </source>
</evidence>